<dbReference type="EMBL" id="JABXWD010000067">
    <property type="protein sequence ID" value="MBV6341044.1"/>
    <property type="molecule type" value="Genomic_DNA"/>
</dbReference>
<evidence type="ECO:0000313" key="2">
    <source>
        <dbReference type="Proteomes" id="UP001196980"/>
    </source>
</evidence>
<dbReference type="GO" id="GO:0032259">
    <property type="term" value="P:methylation"/>
    <property type="evidence" value="ECO:0007669"/>
    <property type="project" value="UniProtKB-KW"/>
</dbReference>
<organism evidence="1 2">
    <name type="scientific">Candidatus Magnetobacterium casense</name>
    <dbReference type="NCBI Taxonomy" id="1455061"/>
    <lineage>
        <taxon>Bacteria</taxon>
        <taxon>Pseudomonadati</taxon>
        <taxon>Nitrospirota</taxon>
        <taxon>Thermodesulfovibrionia</taxon>
        <taxon>Thermodesulfovibrionales</taxon>
        <taxon>Candidatus Magnetobacteriaceae</taxon>
        <taxon>Candidatus Magnetobacterium</taxon>
    </lineage>
</organism>
<comment type="caution">
    <text evidence="1">The sequence shown here is derived from an EMBL/GenBank/DDBJ whole genome shotgun (WGS) entry which is preliminary data.</text>
</comment>
<proteinExistence type="predicted"/>
<dbReference type="RefSeq" id="WP_218251657.1">
    <property type="nucleotide sequence ID" value="NZ_JABXWD010000067.1"/>
</dbReference>
<dbReference type="GO" id="GO:0008168">
    <property type="term" value="F:methyltransferase activity"/>
    <property type="evidence" value="ECO:0007669"/>
    <property type="project" value="UniProtKB-KW"/>
</dbReference>
<dbReference type="Proteomes" id="UP001196980">
    <property type="component" value="Unassembled WGS sequence"/>
</dbReference>
<protein>
    <submittedName>
        <fullName evidence="1">Class I SAM-dependent methyltransferase</fullName>
    </submittedName>
</protein>
<dbReference type="Pfam" id="PF13489">
    <property type="entry name" value="Methyltransf_23"/>
    <property type="match status" value="1"/>
</dbReference>
<keyword evidence="1" id="KW-0808">Transferase</keyword>
<keyword evidence="2" id="KW-1185">Reference proteome</keyword>
<reference evidence="1 2" key="1">
    <citation type="journal article" date="2020" name="J Geophys Res Biogeosci">
        <title>Magnetotaxis as an Adaptation to Enable Bacterial Shuttling of Microbial Sulfur and Sulfur Cycling Across Aquatic Oxic#Anoxic Interfaces.</title>
        <authorList>
            <person name="Li J."/>
            <person name="Liu P."/>
            <person name="Wang J."/>
            <person name="Roberts A.P."/>
            <person name="Pan Y."/>
        </authorList>
    </citation>
    <scope>NUCLEOTIDE SEQUENCE [LARGE SCALE GENOMIC DNA]</scope>
    <source>
        <strain evidence="1 2">MYR-1_YQ</strain>
    </source>
</reference>
<dbReference type="CDD" id="cd02440">
    <property type="entry name" value="AdoMet_MTases"/>
    <property type="match status" value="1"/>
</dbReference>
<evidence type="ECO:0000313" key="1">
    <source>
        <dbReference type="EMBL" id="MBV6341044.1"/>
    </source>
</evidence>
<gene>
    <name evidence="1" type="ORF">HWQ67_05555</name>
</gene>
<name>A0ABS6RWN3_9BACT</name>
<accession>A0ABS6RWN3</accession>
<sequence>MDYSKYWIGVDKSAYHKRRYWHIREAVRANISGRVLDVGGGNGQLLEYFGVKRADIADISVSAKNDKFNYIECDLNTCFPGGTYDTIIVSELLEHIKNPAKIIANAYEHLCDNGKVILIQPNMRADGEHHLHRLYPKDCIRLMSDMRTVYSDYVPAFIDQAAIIDDIFSHGKRKSLACLALSLLPWVVKYVAAHIFPERFALMTVIIGQKAE</sequence>
<keyword evidence="1" id="KW-0489">Methyltransferase</keyword>